<feature type="binding site" evidence="13">
    <location>
        <begin position="36"/>
        <end position="43"/>
    </location>
    <ligand>
        <name>ATP</name>
        <dbReference type="ChEBI" id="CHEBI:30616"/>
    </ligand>
</feature>
<dbReference type="GO" id="GO:0005829">
    <property type="term" value="C:cytosol"/>
    <property type="evidence" value="ECO:0007669"/>
    <property type="project" value="TreeGrafter"/>
</dbReference>
<organism evidence="14 15">
    <name type="scientific">Gimibacter soli</name>
    <dbReference type="NCBI Taxonomy" id="3024400"/>
    <lineage>
        <taxon>Bacteria</taxon>
        <taxon>Pseudomonadati</taxon>
        <taxon>Pseudomonadota</taxon>
        <taxon>Alphaproteobacteria</taxon>
        <taxon>Kordiimonadales</taxon>
        <taxon>Temperatibacteraceae</taxon>
        <taxon>Gimibacter</taxon>
    </lineage>
</organism>
<keyword evidence="6 13" id="KW-0963">Cytoplasm</keyword>
<dbReference type="NCBIfam" id="TIGR00125">
    <property type="entry name" value="cyt_tran_rel"/>
    <property type="match status" value="1"/>
</dbReference>
<keyword evidence="10 13" id="KW-0067">ATP-binding</keyword>
<dbReference type="GO" id="GO:0004592">
    <property type="term" value="F:pantoate-beta-alanine ligase activity"/>
    <property type="evidence" value="ECO:0007669"/>
    <property type="project" value="UniProtKB-UniRule"/>
</dbReference>
<reference evidence="14" key="1">
    <citation type="submission" date="2023-01" db="EMBL/GenBank/DDBJ databases">
        <title>The genome sequence of Kordiimonadaceae bacterium 6D33.</title>
        <authorList>
            <person name="Liu Y."/>
        </authorList>
    </citation>
    <scope>NUCLEOTIDE SEQUENCE</scope>
    <source>
        <strain evidence="14">6D33</strain>
    </source>
</reference>
<evidence type="ECO:0000256" key="10">
    <source>
        <dbReference type="ARBA" id="ARBA00022840"/>
    </source>
</evidence>
<feature type="binding site" evidence="13">
    <location>
        <position position="159"/>
    </location>
    <ligand>
        <name>(R)-pantoate</name>
        <dbReference type="ChEBI" id="CHEBI:15980"/>
    </ligand>
</feature>
<dbReference type="EC" id="6.3.2.1" evidence="4 13"/>
<evidence type="ECO:0000256" key="11">
    <source>
        <dbReference type="ARBA" id="ARBA00048258"/>
    </source>
</evidence>
<comment type="pathway">
    <text evidence="2 13">Cofactor biosynthesis; (R)-pantothenate biosynthesis; (R)-pantothenate from (R)-pantoate and beta-alanine: step 1/1.</text>
</comment>
<feature type="binding site" evidence="13">
    <location>
        <position position="67"/>
    </location>
    <ligand>
        <name>(R)-pantoate</name>
        <dbReference type="ChEBI" id="CHEBI:15980"/>
    </ligand>
</feature>
<dbReference type="Pfam" id="PF02569">
    <property type="entry name" value="Pantoate_ligase"/>
    <property type="match status" value="1"/>
</dbReference>
<evidence type="ECO:0000256" key="2">
    <source>
        <dbReference type="ARBA" id="ARBA00004990"/>
    </source>
</evidence>
<sequence length="291" mass="30889">MTSPALPPVVRTIADLRATVAAWKREGLRVGLVPTMGALHHGHLSLVDAVAKHTDRVIVSIFVNPTQFGPNEDFDRYPRTEDADREKLAATPASLVYCPSVAEMYPEGATTRVQVAGVTVGFEGAIRPGHFDGVATIVTKLLLQALPDVAIFGEKDFQQLAVIRRFVADLDIPVEILGGTLIREADGLAASSRNAYLSEAERAVAGQFNLILKALVADAKPGANLRALEKAATAKLIAAGFQSVDYISIVDAASLTPLETLAPGHPPARVLAVARLGAVRLLDNMAIGQQH</sequence>
<evidence type="ECO:0000256" key="4">
    <source>
        <dbReference type="ARBA" id="ARBA00012219"/>
    </source>
</evidence>
<evidence type="ECO:0000256" key="8">
    <source>
        <dbReference type="ARBA" id="ARBA00022655"/>
    </source>
</evidence>
<comment type="subunit">
    <text evidence="13">Homodimer.</text>
</comment>
<comment type="function">
    <text evidence="12 13">Catalyzes the condensation of pantoate with beta-alanine in an ATP-dependent reaction via a pantoyl-adenylate intermediate.</text>
</comment>
<dbReference type="PANTHER" id="PTHR21299:SF1">
    <property type="entry name" value="PANTOATE--BETA-ALANINE LIGASE"/>
    <property type="match status" value="1"/>
</dbReference>
<evidence type="ECO:0000256" key="7">
    <source>
        <dbReference type="ARBA" id="ARBA00022598"/>
    </source>
</evidence>
<evidence type="ECO:0000256" key="6">
    <source>
        <dbReference type="ARBA" id="ARBA00022490"/>
    </source>
</evidence>
<protein>
    <recommendedName>
        <fullName evidence="5 13">Pantothenate synthetase</fullName>
        <shortName evidence="13">PS</shortName>
        <ecNumber evidence="4 13">6.3.2.1</ecNumber>
    </recommendedName>
    <alternativeName>
        <fullName evidence="13">Pantoate--beta-alanine ligase</fullName>
    </alternativeName>
    <alternativeName>
        <fullName evidence="13">Pantoate-activating enzyme</fullName>
    </alternativeName>
</protein>
<comment type="similarity">
    <text evidence="3 13">Belongs to the pantothenate synthetase family.</text>
</comment>
<feature type="binding site" evidence="13">
    <location>
        <begin position="153"/>
        <end position="156"/>
    </location>
    <ligand>
        <name>ATP</name>
        <dbReference type="ChEBI" id="CHEBI:30616"/>
    </ligand>
</feature>
<dbReference type="Gene3D" id="3.40.50.620">
    <property type="entry name" value="HUPs"/>
    <property type="match status" value="1"/>
</dbReference>
<dbReference type="GO" id="GO:0005524">
    <property type="term" value="F:ATP binding"/>
    <property type="evidence" value="ECO:0007669"/>
    <property type="project" value="UniProtKB-KW"/>
</dbReference>
<comment type="subcellular location">
    <subcellularLocation>
        <location evidence="1 13">Cytoplasm</location>
    </subcellularLocation>
</comment>
<dbReference type="InterPro" id="IPR014729">
    <property type="entry name" value="Rossmann-like_a/b/a_fold"/>
</dbReference>
<dbReference type="InterPro" id="IPR042176">
    <property type="entry name" value="Pantoate_ligase_C"/>
</dbReference>
<dbReference type="KEGG" id="gso:PH603_07945"/>
<comment type="catalytic activity">
    <reaction evidence="11 13">
        <text>(R)-pantoate + beta-alanine + ATP = (R)-pantothenate + AMP + diphosphate + H(+)</text>
        <dbReference type="Rhea" id="RHEA:10912"/>
        <dbReference type="ChEBI" id="CHEBI:15378"/>
        <dbReference type="ChEBI" id="CHEBI:15980"/>
        <dbReference type="ChEBI" id="CHEBI:29032"/>
        <dbReference type="ChEBI" id="CHEBI:30616"/>
        <dbReference type="ChEBI" id="CHEBI:33019"/>
        <dbReference type="ChEBI" id="CHEBI:57966"/>
        <dbReference type="ChEBI" id="CHEBI:456215"/>
        <dbReference type="EC" id="6.3.2.1"/>
    </reaction>
</comment>
<gene>
    <name evidence="13 14" type="primary">panC</name>
    <name evidence="14" type="ORF">PH603_07945</name>
</gene>
<dbReference type="SUPFAM" id="SSF52374">
    <property type="entry name" value="Nucleotidylyl transferase"/>
    <property type="match status" value="1"/>
</dbReference>
<evidence type="ECO:0000256" key="12">
    <source>
        <dbReference type="ARBA" id="ARBA00055042"/>
    </source>
</evidence>
<feature type="active site" description="Proton donor" evidence="13">
    <location>
        <position position="43"/>
    </location>
</feature>
<dbReference type="PANTHER" id="PTHR21299">
    <property type="entry name" value="CYTIDYLATE KINASE/PANTOATE-BETA-ALANINE LIGASE"/>
    <property type="match status" value="1"/>
</dbReference>
<dbReference type="Proteomes" id="UP001217500">
    <property type="component" value="Chromosome"/>
</dbReference>
<dbReference type="Gene3D" id="3.30.1300.10">
    <property type="entry name" value="Pantoate-beta-alanine ligase, C-terminal domain"/>
    <property type="match status" value="1"/>
</dbReference>
<keyword evidence="8 13" id="KW-0566">Pantothenate biosynthesis</keyword>
<feature type="binding site" evidence="13">
    <location>
        <position position="182"/>
    </location>
    <ligand>
        <name>ATP</name>
        <dbReference type="ChEBI" id="CHEBI:30616"/>
    </ligand>
</feature>
<dbReference type="NCBIfam" id="TIGR00018">
    <property type="entry name" value="panC"/>
    <property type="match status" value="1"/>
</dbReference>
<dbReference type="HAMAP" id="MF_00158">
    <property type="entry name" value="PanC"/>
    <property type="match status" value="1"/>
</dbReference>
<dbReference type="GO" id="GO:0015940">
    <property type="term" value="P:pantothenate biosynthetic process"/>
    <property type="evidence" value="ECO:0007669"/>
    <property type="project" value="UniProtKB-UniRule"/>
</dbReference>
<keyword evidence="9 13" id="KW-0547">Nucleotide-binding</keyword>
<evidence type="ECO:0000256" key="5">
    <source>
        <dbReference type="ARBA" id="ARBA00014155"/>
    </source>
</evidence>
<evidence type="ECO:0000256" key="1">
    <source>
        <dbReference type="ARBA" id="ARBA00004496"/>
    </source>
</evidence>
<dbReference type="AlphaFoldDB" id="A0AAE9XVH5"/>
<evidence type="ECO:0000313" key="14">
    <source>
        <dbReference type="EMBL" id="WCL55685.1"/>
    </source>
</evidence>
<keyword evidence="15" id="KW-1185">Reference proteome</keyword>
<proteinExistence type="inferred from homology"/>
<dbReference type="RefSeq" id="WP_289505542.1">
    <property type="nucleotide sequence ID" value="NZ_CP116805.1"/>
</dbReference>
<feature type="binding site" evidence="13">
    <location>
        <position position="67"/>
    </location>
    <ligand>
        <name>beta-alanine</name>
        <dbReference type="ChEBI" id="CHEBI:57966"/>
    </ligand>
</feature>
<dbReference type="CDD" id="cd00560">
    <property type="entry name" value="PanC"/>
    <property type="match status" value="1"/>
</dbReference>
<dbReference type="InterPro" id="IPR004821">
    <property type="entry name" value="Cyt_trans-like"/>
</dbReference>
<keyword evidence="7 13" id="KW-0436">Ligase</keyword>
<feature type="binding site" evidence="13">
    <location>
        <begin position="190"/>
        <end position="193"/>
    </location>
    <ligand>
        <name>ATP</name>
        <dbReference type="ChEBI" id="CHEBI:30616"/>
    </ligand>
</feature>
<accession>A0AAE9XVH5</accession>
<dbReference type="FunFam" id="3.40.50.620:FF:000114">
    <property type="entry name" value="Pantothenate synthetase"/>
    <property type="match status" value="1"/>
</dbReference>
<evidence type="ECO:0000313" key="15">
    <source>
        <dbReference type="Proteomes" id="UP001217500"/>
    </source>
</evidence>
<evidence type="ECO:0000256" key="13">
    <source>
        <dbReference type="HAMAP-Rule" id="MF_00158"/>
    </source>
</evidence>
<name>A0AAE9XVH5_9PROT</name>
<dbReference type="EMBL" id="CP116805">
    <property type="protein sequence ID" value="WCL55685.1"/>
    <property type="molecule type" value="Genomic_DNA"/>
</dbReference>
<evidence type="ECO:0000256" key="3">
    <source>
        <dbReference type="ARBA" id="ARBA00009256"/>
    </source>
</evidence>
<comment type="miscellaneous">
    <text evidence="13">The reaction proceeds by a bi uni uni bi ping pong mechanism.</text>
</comment>
<evidence type="ECO:0000256" key="9">
    <source>
        <dbReference type="ARBA" id="ARBA00022741"/>
    </source>
</evidence>
<dbReference type="InterPro" id="IPR003721">
    <property type="entry name" value="Pantoate_ligase"/>
</dbReference>